<organism evidence="3 4">
    <name type="scientific">Actinomadura violacea</name>
    <dbReference type="NCBI Taxonomy" id="2819934"/>
    <lineage>
        <taxon>Bacteria</taxon>
        <taxon>Bacillati</taxon>
        <taxon>Actinomycetota</taxon>
        <taxon>Actinomycetes</taxon>
        <taxon>Streptosporangiales</taxon>
        <taxon>Thermomonosporaceae</taxon>
        <taxon>Actinomadura</taxon>
    </lineage>
</organism>
<gene>
    <name evidence="3" type="ORF">J4709_01025</name>
</gene>
<accession>A0ABS3RHP7</accession>
<comment type="caution">
    <text evidence="3">The sequence shown here is derived from an EMBL/GenBank/DDBJ whole genome shotgun (WGS) entry which is preliminary data.</text>
</comment>
<dbReference type="Proteomes" id="UP000680206">
    <property type="component" value="Unassembled WGS sequence"/>
</dbReference>
<keyword evidence="4" id="KW-1185">Reference proteome</keyword>
<proteinExistence type="predicted"/>
<evidence type="ECO:0000256" key="2">
    <source>
        <dbReference type="SAM" id="Phobius"/>
    </source>
</evidence>
<sequence>MIIIDGLVYLVLLGVFAMGLFGLVSGIRDHDGTVAGGVIMMLAAVGIGWAMTYVVKQHHELMTSEVSASQAVRCTATILRTRDARSTINGDRVYRFHVRVQTPGKAPYETDSTSAVSSMVAGAIGAGRTGYACRADRHHPKNVQLLWNHPTPTPPPGTPKTPPPHPAAPTKAATYSLRLR</sequence>
<dbReference type="EMBL" id="JAGEPF010000001">
    <property type="protein sequence ID" value="MBO2456167.1"/>
    <property type="molecule type" value="Genomic_DNA"/>
</dbReference>
<feature type="transmembrane region" description="Helical" evidence="2">
    <location>
        <begin position="33"/>
        <end position="55"/>
    </location>
</feature>
<feature type="compositionally biased region" description="Pro residues" evidence="1">
    <location>
        <begin position="151"/>
        <end position="167"/>
    </location>
</feature>
<feature type="region of interest" description="Disordered" evidence="1">
    <location>
        <begin position="149"/>
        <end position="180"/>
    </location>
</feature>
<reference evidence="3 4" key="1">
    <citation type="submission" date="2021-03" db="EMBL/GenBank/DDBJ databases">
        <title>Actinomadura violae sp. nov., isolated from lichen in Thailand.</title>
        <authorList>
            <person name="Kanchanasin P."/>
            <person name="Saeng-In P."/>
            <person name="Phongsopitanun W."/>
            <person name="Yuki M."/>
            <person name="Kudo T."/>
            <person name="Ohkuma M."/>
            <person name="Tanasupawat S."/>
        </authorList>
    </citation>
    <scope>NUCLEOTIDE SEQUENCE [LARGE SCALE GENOMIC DNA]</scope>
    <source>
        <strain evidence="3 4">LCR2-06</strain>
    </source>
</reference>
<feature type="transmembrane region" description="Helical" evidence="2">
    <location>
        <begin position="7"/>
        <end position="27"/>
    </location>
</feature>
<protein>
    <recommendedName>
        <fullName evidence="5">DUF3592 domain-containing protein</fullName>
    </recommendedName>
</protein>
<keyword evidence="2" id="KW-1133">Transmembrane helix</keyword>
<evidence type="ECO:0008006" key="5">
    <source>
        <dbReference type="Google" id="ProtNLM"/>
    </source>
</evidence>
<evidence type="ECO:0000313" key="4">
    <source>
        <dbReference type="Proteomes" id="UP000680206"/>
    </source>
</evidence>
<dbReference type="RefSeq" id="WP_208235790.1">
    <property type="nucleotide sequence ID" value="NZ_JAGEPF010000001.1"/>
</dbReference>
<name>A0ABS3RHP7_9ACTN</name>
<keyword evidence="2" id="KW-0812">Transmembrane</keyword>
<evidence type="ECO:0000256" key="1">
    <source>
        <dbReference type="SAM" id="MobiDB-lite"/>
    </source>
</evidence>
<keyword evidence="2" id="KW-0472">Membrane</keyword>
<evidence type="ECO:0000313" key="3">
    <source>
        <dbReference type="EMBL" id="MBO2456167.1"/>
    </source>
</evidence>